<dbReference type="InterPro" id="IPR036397">
    <property type="entry name" value="RNaseH_sf"/>
</dbReference>
<dbReference type="InterPro" id="IPR005135">
    <property type="entry name" value="Endo/exonuclease/phosphatase"/>
</dbReference>
<dbReference type="InterPro" id="IPR002156">
    <property type="entry name" value="RNaseH_domain"/>
</dbReference>
<keyword evidence="5" id="KW-1185">Reference proteome</keyword>
<dbReference type="PANTHER" id="PTHR33273">
    <property type="entry name" value="DOMAIN-CONTAINING PROTEIN, PUTATIVE-RELATED"/>
    <property type="match status" value="1"/>
</dbReference>
<evidence type="ECO:0000313" key="5">
    <source>
        <dbReference type="Proteomes" id="UP000653454"/>
    </source>
</evidence>
<dbReference type="PANTHER" id="PTHR33273:SF4">
    <property type="entry name" value="ENDONUCLEASE_EXONUCLEASE_PHOSPHATASE DOMAIN-CONTAINING PROTEIN"/>
    <property type="match status" value="1"/>
</dbReference>
<dbReference type="Proteomes" id="UP000653454">
    <property type="component" value="Unassembled WGS sequence"/>
</dbReference>
<feature type="transmembrane region" description="Helical" evidence="2">
    <location>
        <begin position="955"/>
        <end position="973"/>
    </location>
</feature>
<dbReference type="Pfam" id="PF14529">
    <property type="entry name" value="Exo_endo_phos_2"/>
    <property type="match status" value="1"/>
</dbReference>
<dbReference type="SUPFAM" id="SSF56219">
    <property type="entry name" value="DNase I-like"/>
    <property type="match status" value="1"/>
</dbReference>
<evidence type="ECO:0000259" key="3">
    <source>
        <dbReference type="PROSITE" id="PS50879"/>
    </source>
</evidence>
<evidence type="ECO:0000256" key="2">
    <source>
        <dbReference type="SAM" id="Phobius"/>
    </source>
</evidence>
<organism evidence="4 5">
    <name type="scientific">Plutella xylostella</name>
    <name type="common">Diamondback moth</name>
    <name type="synonym">Plutella maculipennis</name>
    <dbReference type="NCBI Taxonomy" id="51655"/>
    <lineage>
        <taxon>Eukaryota</taxon>
        <taxon>Metazoa</taxon>
        <taxon>Ecdysozoa</taxon>
        <taxon>Arthropoda</taxon>
        <taxon>Hexapoda</taxon>
        <taxon>Insecta</taxon>
        <taxon>Pterygota</taxon>
        <taxon>Neoptera</taxon>
        <taxon>Endopterygota</taxon>
        <taxon>Lepidoptera</taxon>
        <taxon>Glossata</taxon>
        <taxon>Ditrysia</taxon>
        <taxon>Yponomeutoidea</taxon>
        <taxon>Plutellidae</taxon>
        <taxon>Plutella</taxon>
    </lineage>
</organism>
<dbReference type="Gene3D" id="3.60.10.10">
    <property type="entry name" value="Endonuclease/exonuclease/phosphatase"/>
    <property type="match status" value="1"/>
</dbReference>
<reference evidence="4" key="1">
    <citation type="submission" date="2020-11" db="EMBL/GenBank/DDBJ databases">
        <authorList>
            <person name="Whiteford S."/>
        </authorList>
    </citation>
    <scope>NUCLEOTIDE SEQUENCE</scope>
</reference>
<dbReference type="GO" id="GO:0003676">
    <property type="term" value="F:nucleic acid binding"/>
    <property type="evidence" value="ECO:0007669"/>
    <property type="project" value="InterPro"/>
</dbReference>
<dbReference type="CDD" id="cd09276">
    <property type="entry name" value="Rnase_HI_RT_non_LTR"/>
    <property type="match status" value="1"/>
</dbReference>
<comment type="caution">
    <text evidence="4">The sequence shown here is derived from an EMBL/GenBank/DDBJ whole genome shotgun (WGS) entry which is preliminary data.</text>
</comment>
<evidence type="ECO:0000256" key="1">
    <source>
        <dbReference type="SAM" id="MobiDB-lite"/>
    </source>
</evidence>
<proteinExistence type="predicted"/>
<keyword evidence="2" id="KW-0812">Transmembrane</keyword>
<dbReference type="AlphaFoldDB" id="A0A8S4FMY0"/>
<name>A0A8S4FMY0_PLUXY</name>
<accession>A0A8S4FMY0</accession>
<feature type="region of interest" description="Disordered" evidence="1">
    <location>
        <begin position="363"/>
        <end position="425"/>
    </location>
</feature>
<dbReference type="InterPro" id="IPR012337">
    <property type="entry name" value="RNaseH-like_sf"/>
</dbReference>
<gene>
    <name evidence="4" type="ORF">PLXY2_LOCUS9667</name>
</gene>
<dbReference type="GO" id="GO:0004523">
    <property type="term" value="F:RNA-DNA hybrid ribonuclease activity"/>
    <property type="evidence" value="ECO:0007669"/>
    <property type="project" value="InterPro"/>
</dbReference>
<sequence>MDNVNTDSELVEDYNHDHVLLDHDYNESESVQSVNMELEDLENGTRAEKRSRALDQEEVWTTVQRSKKRLARSISEAGNTTIPEEIIEVSITSKEKLPKQIGLARLLKSENIKDVARVRYVNSYKVLIRFSSRSSVDEIITCKNFTDKGWRIQRTLETSISYGTIRDVELELSDEQILENLESDTQIINVKRLKQRSADSAEWVDSEAVRIAFQGSHLPSYVRSHGMRVQVDPYVYPVTQCSRCWRFGHKQRTCTSVKVICPKCGKDHPNCDTTVYKCANCKGAHMTLARICPTYIKERKLRELMSEFNCTYKRAQTLYVPPAPQSAPPLLKEDFPATIHSQDYSPLPPTLTTSYAHVAATKKKPTITKDKTSTEIPAETPRNKNKQRNKKKNNNHIEDEFLVFSETESNDHSDQESKCGEGKDRPRFQELFQKIKNIILEKRMSWAEKLKTGGIVILEWVYNFVSLKPKLLPFETILSQEKIHIAILSETWLEPESPLRIAGYNVYRKDRHDGYGGTAILTHNSVKAHVNQVQHPNTGMEIIGIRILNCQHIENIISLYCPSSVRTEQNDWDVVFSYYDKKTIVAGDFNGHHTSWSVKSDTRGNHLFDASMDKGLVSLNDGTPTRLRLVNGVLQKSAPDVTFTTADIAMKFYWKVTNESLSSDHLMIKLSSTLDSPPEIKRKRNYKKANWKEYKDSIQETLLNNPDYFQLIKENPQESYDKFLDIIRQSADSSIPFIKMCEDPLRVDKFTPKPYWNQELSRAVAERRRALAVFRRNPTPENLDQLNLKVAQAQKTIRSAKNKAWGEFCDSVDSNTSASEMWKKMRWLKGYKSQRVHISEDRANAMIRNLTPDSVVPPRPHFSSFNVNLTKPISIQELDKSIKPKDTAPGEDGISFSMLKNLPENAFKIAFPEPLSPDQKEAIRDLRTAKKSGTPASANMLDALQKRGSRMSVRYASLYCTLMVLIALLVYLIHRWQKTKISTNICIMEAELLALYKALCYVISNQFDRTVILTDSKSAVLHVARCTSTVRGVPIAYRILQCLQQVRAQGRAVWLQWVPSHINQYYRLDGNEEADRLARLAVTEGTAQTYRPYFTDLLPIVSNKCYNLWKQHFDDKSVNIGVWYKTVQNHPLRVPWFDNCILGRNEIVTTLRLRSGHMPLNKFAFLMGKVSSPNCSECGVVEDAYHIIVECVRNESRRFVLTQNNIYVCNGGVNTILSYPLSDEARAIVKMVQLGLKTR</sequence>
<dbReference type="Gene3D" id="3.30.420.10">
    <property type="entry name" value="Ribonuclease H-like superfamily/Ribonuclease H"/>
    <property type="match status" value="1"/>
</dbReference>
<dbReference type="InterPro" id="IPR036691">
    <property type="entry name" value="Endo/exonu/phosph_ase_sf"/>
</dbReference>
<feature type="compositionally biased region" description="Basic residues" evidence="1">
    <location>
        <begin position="383"/>
        <end position="394"/>
    </location>
</feature>
<protein>
    <submittedName>
        <fullName evidence="4">(diamondback moth) hypothetical protein</fullName>
    </submittedName>
</protein>
<feature type="domain" description="RNase H type-1" evidence="3">
    <location>
        <begin position="948"/>
        <end position="1083"/>
    </location>
</feature>
<feature type="compositionally biased region" description="Basic and acidic residues" evidence="1">
    <location>
        <begin position="409"/>
        <end position="425"/>
    </location>
</feature>
<keyword evidence="2" id="KW-1133">Transmembrane helix</keyword>
<dbReference type="PROSITE" id="PS50879">
    <property type="entry name" value="RNASE_H_1"/>
    <property type="match status" value="1"/>
</dbReference>
<keyword evidence="2" id="KW-0472">Membrane</keyword>
<dbReference type="EMBL" id="CAJHNJ030000039">
    <property type="protein sequence ID" value="CAG9129792.1"/>
    <property type="molecule type" value="Genomic_DNA"/>
</dbReference>
<dbReference type="SUPFAM" id="SSF53098">
    <property type="entry name" value="Ribonuclease H-like"/>
    <property type="match status" value="1"/>
</dbReference>
<evidence type="ECO:0000313" key="4">
    <source>
        <dbReference type="EMBL" id="CAG9129792.1"/>
    </source>
</evidence>